<evidence type="ECO:0000313" key="9">
    <source>
        <dbReference type="Proteomes" id="UP000603317"/>
    </source>
</evidence>
<dbReference type="RefSeq" id="WP_188641709.1">
    <property type="nucleotide sequence ID" value="NZ_BMID01000001.1"/>
</dbReference>
<comment type="subcellular location">
    <subcellularLocation>
        <location evidence="1">Cell membrane</location>
        <topology evidence="1">Multi-pass membrane protein</topology>
    </subcellularLocation>
</comment>
<protein>
    <submittedName>
        <fullName evidence="8">Alkaline phosphatase</fullName>
    </submittedName>
</protein>
<keyword evidence="9" id="KW-1185">Reference proteome</keyword>
<evidence type="ECO:0000313" key="8">
    <source>
        <dbReference type="EMBL" id="GGA03560.1"/>
    </source>
</evidence>
<feature type="transmembrane region" description="Helical" evidence="6">
    <location>
        <begin position="172"/>
        <end position="193"/>
    </location>
</feature>
<feature type="transmembrane region" description="Helical" evidence="6">
    <location>
        <begin position="12"/>
        <end position="30"/>
    </location>
</feature>
<evidence type="ECO:0000256" key="2">
    <source>
        <dbReference type="ARBA" id="ARBA00022475"/>
    </source>
</evidence>
<evidence type="ECO:0000256" key="4">
    <source>
        <dbReference type="ARBA" id="ARBA00022989"/>
    </source>
</evidence>
<comment type="caution">
    <text evidence="8">The sequence shown here is derived from an EMBL/GenBank/DDBJ whole genome shotgun (WGS) entry which is preliminary data.</text>
</comment>
<dbReference type="PANTHER" id="PTHR42709">
    <property type="entry name" value="ALKALINE PHOSPHATASE LIKE PROTEIN"/>
    <property type="match status" value="1"/>
</dbReference>
<sequence length="206" mass="23153">MDDFIVSVVEALGYLGIALLMVLENVFPPFPSEAIMGAGALAIERGSMEFWPLLAAGTIGTVIGNYAWYMVGDRLGYRRLGPFVDRWGHWLTLEWEDVEAATDFFRRHGHWVVFFLRATPFMRTMISLPAGLAHMGRIKFLVFTAAGSAMWNAMLIFGTQWLARTFGEIEDIVSWIIIATIVLAVGGYVWRYVTWKPRARRGAGEG</sequence>
<organism evidence="8 9">
    <name type="scientific">Blastomonas marina</name>
    <dbReference type="NCBI Taxonomy" id="1867408"/>
    <lineage>
        <taxon>Bacteria</taxon>
        <taxon>Pseudomonadati</taxon>
        <taxon>Pseudomonadota</taxon>
        <taxon>Alphaproteobacteria</taxon>
        <taxon>Sphingomonadales</taxon>
        <taxon>Sphingomonadaceae</taxon>
        <taxon>Blastomonas</taxon>
    </lineage>
</organism>
<evidence type="ECO:0000256" key="1">
    <source>
        <dbReference type="ARBA" id="ARBA00004651"/>
    </source>
</evidence>
<dbReference type="InterPro" id="IPR051311">
    <property type="entry name" value="DedA_domain"/>
</dbReference>
<keyword evidence="3 6" id="KW-0812">Transmembrane</keyword>
<proteinExistence type="predicted"/>
<dbReference type="Pfam" id="PF09335">
    <property type="entry name" value="VTT_dom"/>
    <property type="match status" value="1"/>
</dbReference>
<evidence type="ECO:0000256" key="3">
    <source>
        <dbReference type="ARBA" id="ARBA00022692"/>
    </source>
</evidence>
<feature type="transmembrane region" description="Helical" evidence="6">
    <location>
        <begin position="50"/>
        <end position="69"/>
    </location>
</feature>
<feature type="domain" description="VTT" evidence="7">
    <location>
        <begin position="30"/>
        <end position="157"/>
    </location>
</feature>
<keyword evidence="4 6" id="KW-1133">Transmembrane helix</keyword>
<name>A0ABQ1F8K8_9SPHN</name>
<evidence type="ECO:0000256" key="5">
    <source>
        <dbReference type="ARBA" id="ARBA00023136"/>
    </source>
</evidence>
<feature type="transmembrane region" description="Helical" evidence="6">
    <location>
        <begin position="140"/>
        <end position="160"/>
    </location>
</feature>
<dbReference type="PANTHER" id="PTHR42709:SF6">
    <property type="entry name" value="UNDECAPRENYL PHOSPHATE TRANSPORTER A"/>
    <property type="match status" value="1"/>
</dbReference>
<dbReference type="InterPro" id="IPR032816">
    <property type="entry name" value="VTT_dom"/>
</dbReference>
<dbReference type="Proteomes" id="UP000603317">
    <property type="component" value="Unassembled WGS sequence"/>
</dbReference>
<accession>A0ABQ1F8K8</accession>
<keyword evidence="5 6" id="KW-0472">Membrane</keyword>
<evidence type="ECO:0000256" key="6">
    <source>
        <dbReference type="SAM" id="Phobius"/>
    </source>
</evidence>
<reference evidence="9" key="1">
    <citation type="journal article" date="2019" name="Int. J. Syst. Evol. Microbiol.">
        <title>The Global Catalogue of Microorganisms (GCM) 10K type strain sequencing project: providing services to taxonomists for standard genome sequencing and annotation.</title>
        <authorList>
            <consortium name="The Broad Institute Genomics Platform"/>
            <consortium name="The Broad Institute Genome Sequencing Center for Infectious Disease"/>
            <person name="Wu L."/>
            <person name="Ma J."/>
        </authorList>
    </citation>
    <scope>NUCLEOTIDE SEQUENCE [LARGE SCALE GENOMIC DNA]</scope>
    <source>
        <strain evidence="9">CGMCC 1.15297</strain>
    </source>
</reference>
<evidence type="ECO:0000259" key="7">
    <source>
        <dbReference type="Pfam" id="PF09335"/>
    </source>
</evidence>
<gene>
    <name evidence="8" type="ORF">GCM10010923_10590</name>
</gene>
<keyword evidence="2" id="KW-1003">Cell membrane</keyword>
<dbReference type="EMBL" id="BMID01000001">
    <property type="protein sequence ID" value="GGA03560.1"/>
    <property type="molecule type" value="Genomic_DNA"/>
</dbReference>